<evidence type="ECO:0000313" key="3">
    <source>
        <dbReference type="EMBL" id="KAB5591225.1"/>
    </source>
</evidence>
<evidence type="ECO:0000313" key="4">
    <source>
        <dbReference type="Proteomes" id="UP000383932"/>
    </source>
</evidence>
<dbReference type="SUPFAM" id="SSF81901">
    <property type="entry name" value="HCP-like"/>
    <property type="match status" value="1"/>
</dbReference>
<protein>
    <recommendedName>
        <fullName evidence="2">CHAT domain-containing protein</fullName>
    </recommendedName>
</protein>
<name>A0A5N5QHK8_9AGAM</name>
<reference evidence="3 4" key="1">
    <citation type="journal article" date="2019" name="Fungal Biol. Biotechnol.">
        <title>Draft genome sequence of fastidious pathogen Ceratobasidium theobromae, which causes vascular-streak dieback in Theobroma cacao.</title>
        <authorList>
            <person name="Ali S.S."/>
            <person name="Asman A."/>
            <person name="Shao J."/>
            <person name="Firmansyah A.P."/>
            <person name="Susilo A.W."/>
            <person name="Rosmana A."/>
            <person name="McMahon P."/>
            <person name="Junaid M."/>
            <person name="Guest D."/>
            <person name="Kheng T.Y."/>
            <person name="Meinhardt L.W."/>
            <person name="Bailey B.A."/>
        </authorList>
    </citation>
    <scope>NUCLEOTIDE SEQUENCE [LARGE SCALE GENOMIC DNA]</scope>
    <source>
        <strain evidence="3 4">CT2</strain>
    </source>
</reference>
<proteinExistence type="predicted"/>
<comment type="caution">
    <text evidence="3">The sequence shown here is derived from an EMBL/GenBank/DDBJ whole genome shotgun (WGS) entry which is preliminary data.</text>
</comment>
<evidence type="ECO:0000259" key="2">
    <source>
        <dbReference type="Pfam" id="PF12770"/>
    </source>
</evidence>
<dbReference type="Proteomes" id="UP000383932">
    <property type="component" value="Unassembled WGS sequence"/>
</dbReference>
<feature type="region of interest" description="Disordered" evidence="1">
    <location>
        <begin position="1"/>
        <end position="28"/>
    </location>
</feature>
<dbReference type="InterPro" id="IPR024983">
    <property type="entry name" value="CHAT_dom"/>
</dbReference>
<keyword evidence="4" id="KW-1185">Reference proteome</keyword>
<dbReference type="Pfam" id="PF13181">
    <property type="entry name" value="TPR_8"/>
    <property type="match status" value="1"/>
</dbReference>
<evidence type="ECO:0000256" key="1">
    <source>
        <dbReference type="SAM" id="MobiDB-lite"/>
    </source>
</evidence>
<sequence length="1177" mass="130226">MDPGGPRNGSGANMRQVGGLGAPGSVSLNDGGNGEIVAQGLEPEAGELWRNRFVEKWSRLAEIMRSGGVDLEAVESIATEIVSQLEQDEAGTPENRPSSMMALKNISDIFEPLFQQFGKPIWLDITIRCQSRAEMLTPEEYQDKIGWLNNLGISHFYRFQLLGDLDNLRKAIECYTRAIALSPQDVLTLTSLLLNLGNAHLRIFDINGELSDLDKAVECHTQAVERASKGQPNMPDLLNGLGNAYGKRFERLGQLDDIEQAIKHHSQAVALADTPRDNLNLPGWLNNLGSSLLSRFERLGKMEDINEAIKILARAISLTPPGQLNRSSWLFNLGDSHRRRFERTGHLDDIEKAVEYLSQAVSSTPQDHPSMPGRFNSLGNSYMVRFEHTGKLEDIDNSIKYLHQAVSFTPPGHADMPIYLGNLGNAHMRRFERLARSDDIDKAIEYHNRAVLLTPKGHSKLPYKLNDLGNAHRFRFLHLKTVEDINKGITYQTEAVSLIPAGHASAPYMLNNLGNSHIDRFIHLRRPEDVNMAIECCTQAISLTPEGHADMPHLLNNLGKSYRCRFELLSKQEDIDQAIQRQAHAVLLTPEGHARLPAQLVDLGDSYRLRLQIFGQRKDFEGALESYRKCARLPMGNPTHRFRAARLWAIMLGPVSNATSERMGAYRTAIEFLPQLIWLGDTLDQRYQDVQKIGEVILEAAAFAIGTGEQASALEWLEQGRSIVWNQTLQLRTPLKDLSSVDSSLAEILRQASYELHRASSHTYTSIAESLRTSDDHSLELVAQQHRRLAERYESLLEEVRLKPGFADFLCPKRASELVCAARTGPVVVVNVHPTRCDALILQPGKSEIAHILLPEFSFAKAVIARDQLEQSLRLRNVRERGFRRVESTGGKDIFAAVLAALWTGVTKPVIDMLGYTPDADDLPHITWCTTGPLSFLPLHAAGNYDLPRTRLSDFAVSSYTPTLSALLSAAQFSSDAQYGLLAVGQESTPGQSPLPETVAELACIKNHAHTPISYTQIDGTSATREAVLEAMGQHNWVHLACHAHQNVADPTESGLFLYDGTLSLEMIAQKSFTNKGLAFLSACQTATGDKDLADEAVHLASGMLMAGYPSVIATMWSIADVDAPLVAECVYAQLLGDGKMDHKDAAKALHFATATLRAGVGEQAFERWVPYIHIGV</sequence>
<dbReference type="InterPro" id="IPR019734">
    <property type="entry name" value="TPR_rpt"/>
</dbReference>
<dbReference type="Pfam" id="PF12770">
    <property type="entry name" value="CHAT"/>
    <property type="match status" value="1"/>
</dbReference>
<dbReference type="AlphaFoldDB" id="A0A5N5QHK8"/>
<dbReference type="OrthoDB" id="9991317at2759"/>
<dbReference type="PANTHER" id="PTHR10098">
    <property type="entry name" value="RAPSYN-RELATED"/>
    <property type="match status" value="1"/>
</dbReference>
<feature type="domain" description="CHAT" evidence="2">
    <location>
        <begin position="898"/>
        <end position="1176"/>
    </location>
</feature>
<accession>A0A5N5QHK8</accession>
<dbReference type="EMBL" id="SSOP01000116">
    <property type="protein sequence ID" value="KAB5591225.1"/>
    <property type="molecule type" value="Genomic_DNA"/>
</dbReference>
<gene>
    <name evidence="3" type="ORF">CTheo_5342</name>
</gene>
<dbReference type="SUPFAM" id="SSF48452">
    <property type="entry name" value="TPR-like"/>
    <property type="match status" value="1"/>
</dbReference>
<dbReference type="SMART" id="SM00028">
    <property type="entry name" value="TPR"/>
    <property type="match status" value="7"/>
</dbReference>
<dbReference type="InterPro" id="IPR011990">
    <property type="entry name" value="TPR-like_helical_dom_sf"/>
</dbReference>
<dbReference type="PANTHER" id="PTHR10098:SF108">
    <property type="entry name" value="TETRATRICOPEPTIDE REPEAT PROTEIN 28"/>
    <property type="match status" value="1"/>
</dbReference>
<dbReference type="Gene3D" id="1.25.40.10">
    <property type="entry name" value="Tetratricopeptide repeat domain"/>
    <property type="match status" value="3"/>
</dbReference>
<organism evidence="3 4">
    <name type="scientific">Ceratobasidium theobromae</name>
    <dbReference type="NCBI Taxonomy" id="1582974"/>
    <lineage>
        <taxon>Eukaryota</taxon>
        <taxon>Fungi</taxon>
        <taxon>Dikarya</taxon>
        <taxon>Basidiomycota</taxon>
        <taxon>Agaricomycotina</taxon>
        <taxon>Agaricomycetes</taxon>
        <taxon>Cantharellales</taxon>
        <taxon>Ceratobasidiaceae</taxon>
        <taxon>Ceratobasidium</taxon>
    </lineage>
</organism>